<evidence type="ECO:0000256" key="7">
    <source>
        <dbReference type="SAM" id="SignalP"/>
    </source>
</evidence>
<dbReference type="Proteomes" id="UP001430804">
    <property type="component" value="Unassembled WGS sequence"/>
</dbReference>
<evidence type="ECO:0000256" key="6">
    <source>
        <dbReference type="ARBA" id="ARBA00025321"/>
    </source>
</evidence>
<dbReference type="InterPro" id="IPR012413">
    <property type="entry name" value="BA14K"/>
</dbReference>
<feature type="signal peptide" evidence="7">
    <location>
        <begin position="1"/>
        <end position="27"/>
    </location>
</feature>
<keyword evidence="7" id="KW-0732">Signal</keyword>
<accession>A0ABS6WKY6</accession>
<reference evidence="8" key="1">
    <citation type="submission" date="2021-07" db="EMBL/GenBank/DDBJ databases">
        <title>Pseudohoeflea marina sp. nov. a polyhydroxyalcanoate-producing bacterium.</title>
        <authorList>
            <person name="Zheng W."/>
            <person name="Yu S."/>
            <person name="Huang Y."/>
        </authorList>
    </citation>
    <scope>NUCLEOTIDE SEQUENCE</scope>
    <source>
        <strain evidence="8">DP4N28-3</strain>
    </source>
</reference>
<evidence type="ECO:0000256" key="3">
    <source>
        <dbReference type="ARBA" id="ARBA00020552"/>
    </source>
</evidence>
<evidence type="ECO:0000313" key="8">
    <source>
        <dbReference type="EMBL" id="MBW3096087.1"/>
    </source>
</evidence>
<protein>
    <recommendedName>
        <fullName evidence="3">Lectin-like protein BA14k</fullName>
    </recommendedName>
</protein>
<comment type="caution">
    <text evidence="8">The sequence shown here is derived from an EMBL/GenBank/DDBJ whole genome shotgun (WGS) entry which is preliminary data.</text>
</comment>
<evidence type="ECO:0000256" key="2">
    <source>
        <dbReference type="ARBA" id="ARBA00010270"/>
    </source>
</evidence>
<keyword evidence="9" id="KW-1185">Reference proteome</keyword>
<evidence type="ECO:0000256" key="4">
    <source>
        <dbReference type="ARBA" id="ARBA00022475"/>
    </source>
</evidence>
<comment type="similarity">
    <text evidence="2">Belongs to the BA14k family.</text>
</comment>
<evidence type="ECO:0000313" key="9">
    <source>
        <dbReference type="Proteomes" id="UP001430804"/>
    </source>
</evidence>
<proteinExistence type="inferred from homology"/>
<gene>
    <name evidence="8" type="ORF">KY465_02210</name>
</gene>
<keyword evidence="4" id="KW-0472">Membrane</keyword>
<dbReference type="RefSeq" id="WP_219157977.1">
    <property type="nucleotide sequence ID" value="NZ_JAHWQX010000001.1"/>
</dbReference>
<comment type="function">
    <text evidence="6">Has immunoglobulin-binding and hemagglutination properties, and can bind to mannose. Essential for virulence. May be involved in LPS biosynthesis or polysaccharide transport.</text>
</comment>
<feature type="chain" id="PRO_5046465437" description="Lectin-like protein BA14k" evidence="7">
    <location>
        <begin position="28"/>
        <end position="157"/>
    </location>
</feature>
<organism evidence="8 9">
    <name type="scientific">Pseudohoeflea coraliihabitans</name>
    <dbReference type="NCBI Taxonomy" id="2860393"/>
    <lineage>
        <taxon>Bacteria</taxon>
        <taxon>Pseudomonadati</taxon>
        <taxon>Pseudomonadota</taxon>
        <taxon>Alphaproteobacteria</taxon>
        <taxon>Hyphomicrobiales</taxon>
        <taxon>Rhizobiaceae</taxon>
        <taxon>Pseudohoeflea</taxon>
    </lineage>
</organism>
<sequence length="157" mass="18276">MNMLRKIMVATCVATMALTTPMTTAFADSGATNRFDSTKRIRRDDHREWRHHRGDLHRDRAEWRRELRRDRRARRHHRHRGNDDAIALGLGLAAGAIVLGTIASQQQPTYRAPASGGRYEPWSPSWYRYCDNKYRSFNPNTGTYRGYDGRDHFCVVN</sequence>
<dbReference type="EMBL" id="JAHWQX010000001">
    <property type="protein sequence ID" value="MBW3096087.1"/>
    <property type="molecule type" value="Genomic_DNA"/>
</dbReference>
<name>A0ABS6WKY6_9HYPH</name>
<comment type="subcellular location">
    <subcellularLocation>
        <location evidence="1">Membrane</location>
        <topology evidence="1">Single-pass membrane protein</topology>
    </subcellularLocation>
</comment>
<evidence type="ECO:0000256" key="5">
    <source>
        <dbReference type="ARBA" id="ARBA00022734"/>
    </source>
</evidence>
<dbReference type="Pfam" id="PF07886">
    <property type="entry name" value="BA14K"/>
    <property type="match status" value="1"/>
</dbReference>
<keyword evidence="4" id="KW-1003">Cell membrane</keyword>
<evidence type="ECO:0000256" key="1">
    <source>
        <dbReference type="ARBA" id="ARBA00004167"/>
    </source>
</evidence>
<keyword evidence="5" id="KW-0430">Lectin</keyword>